<dbReference type="Pfam" id="PF13673">
    <property type="entry name" value="Acetyltransf_10"/>
    <property type="match status" value="1"/>
</dbReference>
<dbReference type="InterPro" id="IPR016181">
    <property type="entry name" value="Acyl_CoA_acyltransferase"/>
</dbReference>
<dbReference type="InterPro" id="IPR000182">
    <property type="entry name" value="GNAT_dom"/>
</dbReference>
<protein>
    <submittedName>
        <fullName evidence="2">Acetyltransferase</fullName>
    </submittedName>
</protein>
<organism evidence="2 3">
    <name type="scientific">Paenibacillus alvei</name>
    <name type="common">Bacillus alvei</name>
    <dbReference type="NCBI Taxonomy" id="44250"/>
    <lineage>
        <taxon>Bacteria</taxon>
        <taxon>Bacillati</taxon>
        <taxon>Bacillota</taxon>
        <taxon>Bacilli</taxon>
        <taxon>Bacillales</taxon>
        <taxon>Paenibacillaceae</taxon>
        <taxon>Paenibacillus</taxon>
    </lineage>
</organism>
<feature type="domain" description="N-acetyltransferase" evidence="1">
    <location>
        <begin position="1"/>
        <end position="156"/>
    </location>
</feature>
<keyword evidence="2" id="KW-0808">Transferase</keyword>
<evidence type="ECO:0000313" key="2">
    <source>
        <dbReference type="EMBL" id="SYX85693.1"/>
    </source>
</evidence>
<dbReference type="PROSITE" id="PS51186">
    <property type="entry name" value="GNAT"/>
    <property type="match status" value="1"/>
</dbReference>
<sequence>MYIRSFEIEDIAQIVALFFDTVHTVNAKDYTAAQLEAWAPEDEQVEKLARWADSLSQHMTYVAIRDGELVGFSDMDAGGYLDRLYVHKDAQKQGVATALLTKLEQEARKLRLSEMRTDASITAVPFFERHGFCILQAQTVQRRGVDLVNYKMSKRL</sequence>
<dbReference type="AlphaFoldDB" id="A0A383RFQ5"/>
<dbReference type="CDD" id="cd04301">
    <property type="entry name" value="NAT_SF"/>
    <property type="match status" value="1"/>
</dbReference>
<dbReference type="Gene3D" id="3.40.630.30">
    <property type="match status" value="1"/>
</dbReference>
<dbReference type="SUPFAM" id="SSF55729">
    <property type="entry name" value="Acyl-CoA N-acyltransferases (Nat)"/>
    <property type="match status" value="1"/>
</dbReference>
<accession>A0A383RFQ5</accession>
<dbReference type="PANTHER" id="PTHR43451">
    <property type="entry name" value="ACETYLTRANSFERASE (GNAT) FAMILY PROTEIN"/>
    <property type="match status" value="1"/>
</dbReference>
<reference evidence="3" key="1">
    <citation type="submission" date="2018-08" db="EMBL/GenBank/DDBJ databases">
        <authorList>
            <person name="Chevrot R."/>
        </authorList>
    </citation>
    <scope>NUCLEOTIDE SEQUENCE [LARGE SCALE GENOMIC DNA]</scope>
</reference>
<dbReference type="InterPro" id="IPR052564">
    <property type="entry name" value="N-acetyltrans/Recomb-assoc"/>
</dbReference>
<name>A0A383RFQ5_PAEAL</name>
<dbReference type="PANTHER" id="PTHR43451:SF1">
    <property type="entry name" value="ACETYLTRANSFERASE"/>
    <property type="match status" value="1"/>
</dbReference>
<dbReference type="RefSeq" id="WP_138187543.1">
    <property type="nucleotide sequence ID" value="NZ_LS992241.1"/>
</dbReference>
<dbReference type="Proteomes" id="UP000304148">
    <property type="component" value="Chromosome"/>
</dbReference>
<dbReference type="EMBL" id="LS992241">
    <property type="protein sequence ID" value="SYX85693.1"/>
    <property type="molecule type" value="Genomic_DNA"/>
</dbReference>
<evidence type="ECO:0000259" key="1">
    <source>
        <dbReference type="PROSITE" id="PS51186"/>
    </source>
</evidence>
<proteinExistence type="predicted"/>
<evidence type="ECO:0000313" key="3">
    <source>
        <dbReference type="Proteomes" id="UP000304148"/>
    </source>
</evidence>
<dbReference type="GO" id="GO:0016747">
    <property type="term" value="F:acyltransferase activity, transferring groups other than amino-acyl groups"/>
    <property type="evidence" value="ECO:0007669"/>
    <property type="project" value="InterPro"/>
</dbReference>
<gene>
    <name evidence="2" type="ORF">PBLR_14115</name>
</gene>